<dbReference type="InterPro" id="IPR001425">
    <property type="entry name" value="Arc/bac/fun_rhodopsins"/>
</dbReference>
<evidence type="ECO:0000256" key="4">
    <source>
        <dbReference type="ARBA" id="ARBA00022989"/>
    </source>
</evidence>
<name>A0A1H1J1I4_NATTX</name>
<dbReference type="OrthoDB" id="330248at2157"/>
<evidence type="ECO:0000256" key="1">
    <source>
        <dbReference type="ARBA" id="ARBA00004141"/>
    </source>
</evidence>
<feature type="transmembrane region" description="Helical" evidence="6">
    <location>
        <begin position="188"/>
        <end position="210"/>
    </location>
</feature>
<comment type="subcellular location">
    <subcellularLocation>
        <location evidence="1">Membrane</location>
        <topology evidence="1">Multi-pass membrane protein</topology>
    </subcellularLocation>
</comment>
<feature type="transmembrane region" description="Helical" evidence="6">
    <location>
        <begin position="12"/>
        <end position="31"/>
    </location>
</feature>
<feature type="transmembrane region" description="Helical" evidence="6">
    <location>
        <begin position="96"/>
        <end position="114"/>
    </location>
</feature>
<evidence type="ECO:0000256" key="6">
    <source>
        <dbReference type="SAM" id="Phobius"/>
    </source>
</evidence>
<proteinExistence type="inferred from homology"/>
<dbReference type="GO" id="GO:0016020">
    <property type="term" value="C:membrane"/>
    <property type="evidence" value="ECO:0007669"/>
    <property type="project" value="UniProtKB-SubCell"/>
</dbReference>
<sequence length="244" mass="25894">MIEFLSAHLMQLTGVILGLITLIFVGWTRLLPATSRQFGYAVATAAGAMAVVYLATAPLQQVLGIGEDPIRFLGYTAMWIPFVLVIGAIAGASKQLILGLLGVVLTRVWVTYFAGFLDGIAMILASLTPFVLLVVGIFLLYGPFERAANEQSPARSLLYSKLANLVVLAWMGLVANGLIAAFQLVDDFVGGVVLVYVEIILVVGFGALVLRNADALEDVSTGLLSFDEDASVPTEPAETQTTGD</sequence>
<accession>A0A1H1J1I4</accession>
<dbReference type="STRING" id="1095778.SAMN04489842_4013"/>
<protein>
    <submittedName>
        <fullName evidence="7">Bacteriorhodopsin-like protein</fullName>
    </submittedName>
</protein>
<keyword evidence="5 6" id="KW-0472">Membrane</keyword>
<evidence type="ECO:0000256" key="5">
    <source>
        <dbReference type="ARBA" id="ARBA00023136"/>
    </source>
</evidence>
<gene>
    <name evidence="7" type="ORF">SAMN04489842_4013</name>
</gene>
<feature type="transmembrane region" description="Helical" evidence="6">
    <location>
        <begin position="38"/>
        <end position="60"/>
    </location>
</feature>
<evidence type="ECO:0000256" key="3">
    <source>
        <dbReference type="ARBA" id="ARBA00022692"/>
    </source>
</evidence>
<dbReference type="Gene3D" id="1.20.1070.10">
    <property type="entry name" value="Rhodopsin 7-helix transmembrane proteins"/>
    <property type="match status" value="1"/>
</dbReference>
<evidence type="ECO:0000313" key="7">
    <source>
        <dbReference type="EMBL" id="SDR43831.1"/>
    </source>
</evidence>
<reference evidence="8" key="1">
    <citation type="submission" date="2016-10" db="EMBL/GenBank/DDBJ databases">
        <authorList>
            <person name="Varghese N."/>
            <person name="Submissions S."/>
        </authorList>
    </citation>
    <scope>NUCLEOTIDE SEQUENCE [LARGE SCALE GENOMIC DNA]</scope>
    <source>
        <strain evidence="8">DSM 24767</strain>
    </source>
</reference>
<evidence type="ECO:0000256" key="2">
    <source>
        <dbReference type="ARBA" id="ARBA00008130"/>
    </source>
</evidence>
<comment type="similarity">
    <text evidence="2">Belongs to the archaeal/bacterial/fungal opsin family.</text>
</comment>
<dbReference type="EMBL" id="FNLC01000007">
    <property type="protein sequence ID" value="SDR43831.1"/>
    <property type="molecule type" value="Genomic_DNA"/>
</dbReference>
<dbReference type="AlphaFoldDB" id="A0A1H1J1I4"/>
<feature type="transmembrane region" description="Helical" evidence="6">
    <location>
        <begin position="120"/>
        <end position="141"/>
    </location>
</feature>
<dbReference type="Proteomes" id="UP000198848">
    <property type="component" value="Unassembled WGS sequence"/>
</dbReference>
<dbReference type="RefSeq" id="WP_139169332.1">
    <property type="nucleotide sequence ID" value="NZ_FNLC01000007.1"/>
</dbReference>
<keyword evidence="8" id="KW-1185">Reference proteome</keyword>
<evidence type="ECO:0000313" key="8">
    <source>
        <dbReference type="Proteomes" id="UP000198848"/>
    </source>
</evidence>
<dbReference type="SMART" id="SM01021">
    <property type="entry name" value="Bac_rhodopsin"/>
    <property type="match status" value="1"/>
</dbReference>
<feature type="transmembrane region" description="Helical" evidence="6">
    <location>
        <begin position="72"/>
        <end position="89"/>
    </location>
</feature>
<organism evidence="7 8">
    <name type="scientific">Natronobacterium texcoconense</name>
    <dbReference type="NCBI Taxonomy" id="1095778"/>
    <lineage>
        <taxon>Archaea</taxon>
        <taxon>Methanobacteriati</taxon>
        <taxon>Methanobacteriota</taxon>
        <taxon>Stenosarchaea group</taxon>
        <taxon>Halobacteria</taxon>
        <taxon>Halobacteriales</taxon>
        <taxon>Natrialbaceae</taxon>
        <taxon>Natronobacterium</taxon>
    </lineage>
</organism>
<dbReference type="SUPFAM" id="SSF81321">
    <property type="entry name" value="Family A G protein-coupled receptor-like"/>
    <property type="match status" value="1"/>
</dbReference>
<keyword evidence="4 6" id="KW-1133">Transmembrane helix</keyword>
<keyword evidence="3 6" id="KW-0812">Transmembrane</keyword>
<feature type="transmembrane region" description="Helical" evidence="6">
    <location>
        <begin position="162"/>
        <end position="182"/>
    </location>
</feature>